<organism evidence="2 3">
    <name type="scientific">Candidatus Clostridium eludens</name>
    <dbReference type="NCBI Taxonomy" id="3381663"/>
    <lineage>
        <taxon>Bacteria</taxon>
        <taxon>Bacillati</taxon>
        <taxon>Bacillota</taxon>
        <taxon>Clostridia</taxon>
        <taxon>Eubacteriales</taxon>
        <taxon>Clostridiaceae</taxon>
        <taxon>Clostridium</taxon>
    </lineage>
</organism>
<name>A0ABW8SND2_9CLOT</name>
<dbReference type="EMBL" id="JBJHZX010000033">
    <property type="protein sequence ID" value="MFL0197575.1"/>
    <property type="molecule type" value="Genomic_DNA"/>
</dbReference>
<keyword evidence="3" id="KW-1185">Reference proteome</keyword>
<protein>
    <submittedName>
        <fullName evidence="2">Tubulin-like doman-containing protein</fullName>
    </submittedName>
</protein>
<evidence type="ECO:0000256" key="1">
    <source>
        <dbReference type="SAM" id="Coils"/>
    </source>
</evidence>
<dbReference type="Pfam" id="PF13809">
    <property type="entry name" value="Tubulin_2"/>
    <property type="match status" value="1"/>
</dbReference>
<keyword evidence="1" id="KW-0175">Coiled coil</keyword>
<feature type="coiled-coil region" evidence="1">
    <location>
        <begin position="511"/>
        <end position="542"/>
    </location>
</feature>
<dbReference type="RefSeq" id="WP_406793681.1">
    <property type="nucleotide sequence ID" value="NZ_JBJHZX010000033.1"/>
</dbReference>
<reference evidence="2 3" key="1">
    <citation type="submission" date="2024-11" db="EMBL/GenBank/DDBJ databases">
        <authorList>
            <person name="Heng Y.C."/>
            <person name="Lim A.C.H."/>
            <person name="Lee J.K.Y."/>
            <person name="Kittelmann S."/>
        </authorList>
    </citation>
    <scope>NUCLEOTIDE SEQUENCE [LARGE SCALE GENOMIC DNA]</scope>
    <source>
        <strain evidence="2 3">WILCCON 0269</strain>
    </source>
</reference>
<dbReference type="InterPro" id="IPR036525">
    <property type="entry name" value="Tubulin/FtsZ_GTPase_sf"/>
</dbReference>
<evidence type="ECO:0000313" key="2">
    <source>
        <dbReference type="EMBL" id="MFL0197575.1"/>
    </source>
</evidence>
<accession>A0ABW8SND2</accession>
<gene>
    <name evidence="2" type="ORF">ACJDU8_18690</name>
</gene>
<dbReference type="Gene3D" id="3.40.50.1440">
    <property type="entry name" value="Tubulin/FtsZ, GTPase domain"/>
    <property type="match status" value="1"/>
</dbReference>
<evidence type="ECO:0000313" key="3">
    <source>
        <dbReference type="Proteomes" id="UP001623660"/>
    </source>
</evidence>
<proteinExistence type="predicted"/>
<sequence>MNSRIREHLQDLEVSKGGGIISDKIRIETIPNPMLIIGLGGTGIDAMLRLKYQINKRFILEEDIISNTRKDKPKKVEFLGFETNQGEKNKRYPANGGVGLDPQSELVMLSNAEIRSILKDRKILDDCIKEWLAPELSSESGTDGAGGVRQVGRLLLFTKINEIVDCIEKKIRLLQEDKEETLHVFILSGLSGGTGSGTFIDIAYIVRGIMNNIYGSKGDDKVNIMGYLFTPDVNLSRSADNQSAQSYIIKNGFAALKELDYLMGMGDRHERFTQKYRNRLTVDSPMPPFNLCHLISATNIDGRPMSNAYDYCMNVTAENIVNFMSSEVRESGGVFAIQDYISNLKQNTDNMAKPYMSNYKYVIIGASSAVLPLEEITTYLAYKLFEKMQYMFDSIPEEREVDQFIRRLKLDEDGVIERFEEHIQNRKPITGYKNREKYNYNNVIKKQSVDIDEEMKEYLRDCTNEYNKVKTQYPGEIQKDVRELVDEIFKDPKRGPFYASRILFFQSFCVVKTLEVEITSLKERLTNISREIKLKKELAEDKFIQAKKAILFMKESKKNDYIEAKSEEYMLRAEEERIIRMVEFYHKVIQNLSELNNKIYKVYTDILNELNKIFKEDGDILAKGEEIEGALGRTYSWTVVRVPDLKDYIERVVDKETADELVRRFSYRLLEESQKWLDEVRIDVVGSISNFVSEEYGNVITQSMEEFLSLEYGEDKSIISIVKDKIGPKLDKDAVPIFHINNMEALNFPTWSMVSVPRNAKKILEGIKEYKKNSHRGDAINIKESMVTNRIFWLNTKNGVPLYSYAPIKHYEEIYEKTLFERDGIGRHLYQSENKNWIYLPSPIPEQSWGTTYVNERVKKYNEEVRSIFQRAVEFGCIVDTEKGSNERYKCIITEQFNIDEFMKSYKIDMQEDTPNISEIKRAIADIEKLLDSGLTPVENHDMQKYYIFESSNGEKAQNNLIRTPELTKLLREEVEKYEIILAKKDELENIIENFSKIQADTDNFLRALYTDTIVKKGVFYVYNGGDGSKVSIEPFINTLKQKEYQHEAIFKKYVSLDERDRVIIDVTADKRLQTLSMEEDTKTLILNIDTLLQTVKECIQELDIRKYQLVDGDELFSFYSDILLRLQEVRKQLEE</sequence>
<comment type="caution">
    <text evidence="2">The sequence shown here is derived from an EMBL/GenBank/DDBJ whole genome shotgun (WGS) entry which is preliminary data.</text>
</comment>
<dbReference type="SUPFAM" id="SSF52490">
    <property type="entry name" value="Tubulin nucleotide-binding domain-like"/>
    <property type="match status" value="1"/>
</dbReference>
<dbReference type="Proteomes" id="UP001623660">
    <property type="component" value="Unassembled WGS sequence"/>
</dbReference>
<dbReference type="InterPro" id="IPR025904">
    <property type="entry name" value="Tubulin-like"/>
</dbReference>